<reference evidence="3" key="1">
    <citation type="journal article" date="2023" name="Front. Mar. Sci.">
        <title>A new Merluccius polli reference genome to investigate the effects of global change in West African waters.</title>
        <authorList>
            <person name="Mateo J.L."/>
            <person name="Blanco-Fernandez C."/>
            <person name="Garcia-Vazquez E."/>
            <person name="Machado-Schiaffino G."/>
        </authorList>
    </citation>
    <scope>NUCLEOTIDE SEQUENCE</scope>
    <source>
        <strain evidence="3">C29</strain>
        <tissue evidence="3">Fin</tissue>
    </source>
</reference>
<dbReference type="Gene3D" id="3.40.50.1110">
    <property type="entry name" value="SGNH hydrolase"/>
    <property type="match status" value="1"/>
</dbReference>
<feature type="compositionally biased region" description="Basic residues" evidence="2">
    <location>
        <begin position="1142"/>
        <end position="1151"/>
    </location>
</feature>
<feature type="region of interest" description="Disordered" evidence="2">
    <location>
        <begin position="816"/>
        <end position="900"/>
    </location>
</feature>
<evidence type="ECO:0000313" key="4">
    <source>
        <dbReference type="Proteomes" id="UP001174136"/>
    </source>
</evidence>
<accession>A0AA47MDS4</accession>
<dbReference type="CDD" id="cd00229">
    <property type="entry name" value="SGNH_hydrolase"/>
    <property type="match status" value="1"/>
</dbReference>
<dbReference type="Proteomes" id="UP001174136">
    <property type="component" value="Unassembled WGS sequence"/>
</dbReference>
<feature type="compositionally biased region" description="Basic and acidic residues" evidence="2">
    <location>
        <begin position="1086"/>
        <end position="1104"/>
    </location>
</feature>
<feature type="compositionally biased region" description="Polar residues" evidence="2">
    <location>
        <begin position="1808"/>
        <end position="1846"/>
    </location>
</feature>
<evidence type="ECO:0000256" key="2">
    <source>
        <dbReference type="SAM" id="MobiDB-lite"/>
    </source>
</evidence>
<feature type="compositionally biased region" description="Basic and acidic residues" evidence="2">
    <location>
        <begin position="1624"/>
        <end position="1637"/>
    </location>
</feature>
<feature type="compositionally biased region" description="Basic and acidic residues" evidence="2">
    <location>
        <begin position="1529"/>
        <end position="1548"/>
    </location>
</feature>
<feature type="region of interest" description="Disordered" evidence="2">
    <location>
        <begin position="738"/>
        <end position="766"/>
    </location>
</feature>
<dbReference type="InterPro" id="IPR036514">
    <property type="entry name" value="SGNH_hydro_sf"/>
</dbReference>
<feature type="compositionally biased region" description="Polar residues" evidence="2">
    <location>
        <begin position="1725"/>
        <end position="1752"/>
    </location>
</feature>
<feature type="compositionally biased region" description="Basic and acidic residues" evidence="2">
    <location>
        <begin position="1177"/>
        <end position="1187"/>
    </location>
</feature>
<comment type="caution">
    <text evidence="3">The sequence shown here is derived from an EMBL/GenBank/DDBJ whole genome shotgun (WGS) entry which is preliminary data.</text>
</comment>
<dbReference type="EMBL" id="JAOPHQ010004637">
    <property type="protein sequence ID" value="KAK0138404.1"/>
    <property type="molecule type" value="Genomic_DNA"/>
</dbReference>
<dbReference type="PANTHER" id="PTHR12913">
    <property type="entry name" value="UNR PROTEIN N-RAS UPSTREAM GENE PROTEIN"/>
    <property type="match status" value="1"/>
</dbReference>
<feature type="region of interest" description="Disordered" evidence="2">
    <location>
        <begin position="1"/>
        <end position="165"/>
    </location>
</feature>
<organism evidence="3 4">
    <name type="scientific">Merluccius polli</name>
    <name type="common">Benguela hake</name>
    <name type="synonym">Merluccius cadenati</name>
    <dbReference type="NCBI Taxonomy" id="89951"/>
    <lineage>
        <taxon>Eukaryota</taxon>
        <taxon>Metazoa</taxon>
        <taxon>Chordata</taxon>
        <taxon>Craniata</taxon>
        <taxon>Vertebrata</taxon>
        <taxon>Euteleostomi</taxon>
        <taxon>Actinopterygii</taxon>
        <taxon>Neopterygii</taxon>
        <taxon>Teleostei</taxon>
        <taxon>Neoteleostei</taxon>
        <taxon>Acanthomorphata</taxon>
        <taxon>Zeiogadaria</taxon>
        <taxon>Gadariae</taxon>
        <taxon>Gadiformes</taxon>
        <taxon>Gadoidei</taxon>
        <taxon>Merlucciidae</taxon>
        <taxon>Merluccius</taxon>
    </lineage>
</organism>
<dbReference type="SUPFAM" id="SSF52266">
    <property type="entry name" value="SGNH hydrolase"/>
    <property type="match status" value="1"/>
</dbReference>
<feature type="compositionally biased region" description="Basic and acidic residues" evidence="2">
    <location>
        <begin position="1152"/>
        <end position="1164"/>
    </location>
</feature>
<keyword evidence="4" id="KW-1185">Reference proteome</keyword>
<protein>
    <submittedName>
        <fullName evidence="3">Cold shock domain-containing protein E1</fullName>
    </submittedName>
</protein>
<feature type="compositionally biased region" description="Low complexity" evidence="2">
    <location>
        <begin position="1348"/>
        <end position="1360"/>
    </location>
</feature>
<evidence type="ECO:0000313" key="3">
    <source>
        <dbReference type="EMBL" id="KAK0138404.1"/>
    </source>
</evidence>
<feature type="compositionally biased region" description="Pro residues" evidence="2">
    <location>
        <begin position="66"/>
        <end position="165"/>
    </location>
</feature>
<feature type="compositionally biased region" description="Pro residues" evidence="2">
    <location>
        <begin position="1474"/>
        <end position="1483"/>
    </location>
</feature>
<feature type="region of interest" description="Disordered" evidence="2">
    <location>
        <begin position="227"/>
        <end position="254"/>
    </location>
</feature>
<feature type="compositionally biased region" description="Basic and acidic residues" evidence="2">
    <location>
        <begin position="1066"/>
        <end position="1079"/>
    </location>
</feature>
<feature type="compositionally biased region" description="Basic and acidic residues" evidence="2">
    <location>
        <begin position="1366"/>
        <end position="1378"/>
    </location>
</feature>
<feature type="region of interest" description="Disordered" evidence="2">
    <location>
        <begin position="1066"/>
        <end position="1200"/>
    </location>
</feature>
<feature type="coiled-coil region" evidence="1">
    <location>
        <begin position="1900"/>
        <end position="1931"/>
    </location>
</feature>
<feature type="compositionally biased region" description="Basic residues" evidence="2">
    <location>
        <begin position="1105"/>
        <end position="1120"/>
    </location>
</feature>
<feature type="compositionally biased region" description="Basic and acidic residues" evidence="2">
    <location>
        <begin position="851"/>
        <end position="867"/>
    </location>
</feature>
<sequence length="2172" mass="239924">MMNRGPPRGHPDDGPAFGLPPPPGDWGPYGPPPEEWGPRGPPPPGDWGPRGYPPAEWGPHPGDWGPRPPGWGPPGWGPEGPDPWGPAGGPLPPPPPEWGPPPPGGWSPPPSGGWGPGGPPPELYYGPPGPVGYPPPDPYGPGPGPVPPGFAPPPPVEPPPPQAGFHSYPPPGWTAEMVNPPPEQPQWLKALISVPPSEPPPPVMDAAGATAAVALTTVAAAAAPAAPAKPAAAAEPERKATPLGLLGKRQFEKPPAGRSTGIISFIGVSLSSMNTTYPMIIHDDHIIESTAFIKAAPTFGYIEREDLEKFSFKFDAYFGNLKALTPGVRVHFTALKEKNNQVATDVKVAPGGTENVGIEIYEAVVSQPILEPKPGEKLYPGQVYATIGHLRTNLPFDRRDSTVTLLKNDQVLLNLLTDLVTDKRKATNIKPQIPHTYTHTKETRETGVITSIKGTGGVITSEKHGELPFDFKENLSDVDFTEEDAKEEVEFTVHTVRGTQRAIRIRRVKEPLLLTLCTSPPPQPPSPLNSLSAAARRSSASLAELGPNLQLDEELYEGIVSQTIIQPSANMVGYPGQISANIGPIKTNVTFDRQDCSVTLLKNDHVLINLLVDTKTRKRRAANIKPKVPFTFSYTQEKREKGQICSIEGNTGNIRSEEYEGLPFNVSETFSEPEFGPEDVGKEVEFTVTTVFTDVLKVYPGVFRTVLSVLCVEVKDASRAIRLCRMVPQGDKILEEQKKREEEERRKREERKKEAEEEKSKDFEKRKEVAEALAAAKDKWTPLGFKMTDPKTFDDISKDRFQGTVLKTISKTPQIYQISKDDSKREPEEKNHIKEEEKDCKEEADVDGDEKEVVKVKQEVGEDKQEVGADSAKVQVKQEQEDRPVSGQPAGGKEKDRPDRGRLVMTVAGEQKILHFDPHDVITSATMMVGDKVRFNIATQRESKEERATYVEILPDSFQESTEQRRHGIVIEFSEDTGLIKCSQNPQLFFRMSEVILVKHKKLQLNEKVEFSVVPHETADGGHQAIRITRFIENVFLPVRKLGAVGTGLPKGKMTINIAKETKSVEAKGKDKAETDKLKAVVKNLRSQDNKDSRGSGGRKDHTATRRRHGRSRSRSRSRSPSRTQYGRYIERRRSSSFQRERSHRRSRSRSRSRERSQDRRRESGGGSSSSSKRSKNSKEREGREGRGSGSGGVVVDDELARKKWELEKLNEIIAYRKSLVDRGPREGDPRGGDPRERDPRGVDPRGGDPRERDPRGVDPRGGDPRERDPRGVDPRGGDPDQRTCIDYDHGRITVPVKEYKPVQHREGSEYRYRSPSVDPERGYYGDPYERGYRPPPSGDPYRDRLYGDYPYGDGPYRDAPYADRPYGDRSYSEHPHSDQPYGERPFPERTYSSAPFTDRYDVYDDPYAVKPQTERPYDPIYDPPPAKRARSPDPHTARSATPTSQLAASQTSPATQPQPTFKPPQFRPQSPMDSPPRSPSPKPSTQRPSPAQPYNPLLEIFNKGLEASKKSPAPAPVRSIQPQQSKPSEPHSYKLPDDGLLPHERAVQDGSGFSRIVGLASEHPAPSRYRGVSPKSSSVERTNEEDQSSAQPYDKIQNLLRTIGMKLSTGEASNLGGPTPESLHSREFSSAERESGHSSAKMNWIGSTDFNRLHSPSPARAPSAEPLASRECEYEGFLDQQEMEALKRAKEMQSLTKTIGGVYEYASSSSTSAPNTPSLPPSTQFQPQHPGSSYSAPTNSWAPVVTTQSPTFPCMASTPPPSTALPARRYGLPPGPPTGSPPRYVQGFPTFGPSSSSSSSLPFLGQEDSTPNSTSPLQGLPSGTITQTPASSKASPLTPALTTSAEVEEPNSAITVARCLKVIETVKSLKPSKSVQFSLPTELPVSSVQIAGGTEEDIKAKQKEKLDQYNQRIQDKRELQYKEMRNLRKQGVHLKCKLKLRVLPYGSFGAVSFVQLLGTERVQKNKVGKPTGDPKSVWICGHSLVYWAESRAKSPEVGMQLGMDPSNVVIRWKGTQGMTWPQLLPLLHQLKVKWPNPDVLIMHLGGNDLSTESPTDLLASVKKDLSSMRSIFPKCLLVWSNILPRRVWRHSADNHEVDLVRTTVNRRIHNIILDLGGTSLTHDNIRCGSNTGQYRADGVHLSSKGIDTFNLNLQDFLEKWEMDFIKDADKP</sequence>
<dbReference type="SUPFAM" id="SSF50249">
    <property type="entry name" value="Nucleic acid-binding proteins"/>
    <property type="match status" value="1"/>
</dbReference>
<feature type="compositionally biased region" description="Low complexity" evidence="2">
    <location>
        <begin position="1708"/>
        <end position="1717"/>
    </location>
</feature>
<feature type="compositionally biased region" description="Polar residues" evidence="2">
    <location>
        <begin position="1439"/>
        <end position="1453"/>
    </location>
</feature>
<proteinExistence type="predicted"/>
<evidence type="ECO:0000256" key="1">
    <source>
        <dbReference type="SAM" id="Coils"/>
    </source>
</evidence>
<keyword evidence="1" id="KW-0175">Coiled coil</keyword>
<dbReference type="Gene3D" id="2.40.50.140">
    <property type="entry name" value="Nucleic acid-binding proteins"/>
    <property type="match status" value="3"/>
</dbReference>
<feature type="region of interest" description="Disordered" evidence="2">
    <location>
        <begin position="1216"/>
        <end position="1644"/>
    </location>
</feature>
<dbReference type="InterPro" id="IPR012340">
    <property type="entry name" value="NA-bd_OB-fold"/>
</dbReference>
<feature type="region of interest" description="Disordered" evidence="2">
    <location>
        <begin position="1707"/>
        <end position="1849"/>
    </location>
</feature>
<name>A0AA47MDS4_MERPO</name>
<feature type="compositionally biased region" description="Basic and acidic residues" evidence="2">
    <location>
        <begin position="1219"/>
        <end position="1333"/>
    </location>
</feature>
<feature type="compositionally biased region" description="Pro residues" evidence="2">
    <location>
        <begin position="18"/>
        <end position="46"/>
    </location>
</feature>
<gene>
    <name evidence="3" type="primary">Csde1</name>
    <name evidence="3" type="ORF">N1851_025274</name>
</gene>
<dbReference type="PANTHER" id="PTHR12913:SF3">
    <property type="entry name" value="SI:DKEYP-121D4.3"/>
    <property type="match status" value="1"/>
</dbReference>
<feature type="compositionally biased region" description="Basic and acidic residues" evidence="2">
    <location>
        <begin position="819"/>
        <end position="843"/>
    </location>
</feature>
<feature type="compositionally biased region" description="Low complexity" evidence="2">
    <location>
        <begin position="47"/>
        <end position="65"/>
    </location>
</feature>